<feature type="transmembrane region" description="Helical" evidence="1">
    <location>
        <begin position="94"/>
        <end position="115"/>
    </location>
</feature>
<sequence length="153" mass="17828">MKQPKKWIYILSFLPGLGQFYLGLMNRGLQLMLLFFGGVFITAQLFGGLAIFLPVLVFYAYYDALNHYRMIIETGERNDEMLLQWDVLQGKKNIVGWILIVVGLISFMQMFMNWLPNEIMQYIPYNFLQQVVLASILVGFGFKLLRGRKEEAQ</sequence>
<proteinExistence type="predicted"/>
<feature type="transmembrane region" description="Helical" evidence="1">
    <location>
        <begin position="127"/>
        <end position="145"/>
    </location>
</feature>
<dbReference type="RefSeq" id="WP_028393865.1">
    <property type="nucleotide sequence ID" value="NZ_JACJHX010000011.1"/>
</dbReference>
<reference evidence="2 3" key="1">
    <citation type="submission" date="2020-08" db="EMBL/GenBank/DDBJ databases">
        <title>Genomic Encyclopedia of Type Strains, Phase IV (KMG-IV): sequencing the most valuable type-strain genomes for metagenomic binning, comparative biology and taxonomic classification.</title>
        <authorList>
            <person name="Goeker M."/>
        </authorList>
    </citation>
    <scope>NUCLEOTIDE SEQUENCE [LARGE SCALE GENOMIC DNA]</scope>
    <source>
        <strain evidence="2 3">DSM 105481</strain>
    </source>
</reference>
<keyword evidence="1" id="KW-0472">Membrane</keyword>
<keyword evidence="1" id="KW-1133">Transmembrane helix</keyword>
<gene>
    <name evidence="2" type="ORF">HNP81_003305</name>
</gene>
<keyword evidence="1" id="KW-0812">Transmembrane</keyword>
<comment type="caution">
    <text evidence="2">The sequence shown here is derived from an EMBL/GenBank/DDBJ whole genome shotgun (WGS) entry which is preliminary data.</text>
</comment>
<name>A0ABR6CSI7_9BACI</name>
<dbReference type="Proteomes" id="UP000626697">
    <property type="component" value="Unassembled WGS sequence"/>
</dbReference>
<accession>A0ABR6CSI7</accession>
<evidence type="ECO:0000313" key="3">
    <source>
        <dbReference type="Proteomes" id="UP000626697"/>
    </source>
</evidence>
<feature type="transmembrane region" description="Helical" evidence="1">
    <location>
        <begin position="7"/>
        <end position="25"/>
    </location>
</feature>
<protein>
    <submittedName>
        <fullName evidence="2">TM2 domain-containing membrane protein YozV</fullName>
    </submittedName>
</protein>
<dbReference type="EMBL" id="JACJHX010000011">
    <property type="protein sequence ID" value="MBA9027991.1"/>
    <property type="molecule type" value="Genomic_DNA"/>
</dbReference>
<organism evidence="2 3">
    <name type="scientific">Peribacillus huizhouensis</name>
    <dbReference type="NCBI Taxonomy" id="1501239"/>
    <lineage>
        <taxon>Bacteria</taxon>
        <taxon>Bacillati</taxon>
        <taxon>Bacillota</taxon>
        <taxon>Bacilli</taxon>
        <taxon>Bacillales</taxon>
        <taxon>Bacillaceae</taxon>
        <taxon>Peribacillus</taxon>
    </lineage>
</organism>
<keyword evidence="3" id="KW-1185">Reference proteome</keyword>
<evidence type="ECO:0000256" key="1">
    <source>
        <dbReference type="SAM" id="Phobius"/>
    </source>
</evidence>
<evidence type="ECO:0000313" key="2">
    <source>
        <dbReference type="EMBL" id="MBA9027991.1"/>
    </source>
</evidence>
<feature type="transmembrane region" description="Helical" evidence="1">
    <location>
        <begin position="31"/>
        <end position="62"/>
    </location>
</feature>